<dbReference type="GO" id="GO:0005739">
    <property type="term" value="C:mitochondrion"/>
    <property type="evidence" value="ECO:0007669"/>
    <property type="project" value="TreeGrafter"/>
</dbReference>
<name>X1MXM0_9ZZZZ</name>
<feature type="non-terminal residue" evidence="3">
    <location>
        <position position="1"/>
    </location>
</feature>
<dbReference type="SUPFAM" id="SSF101478">
    <property type="entry name" value="ADP-ribosylglycohydrolase"/>
    <property type="match status" value="1"/>
</dbReference>
<reference evidence="3" key="1">
    <citation type="journal article" date="2014" name="Front. Microbiol.">
        <title>High frequency of phylogenetically diverse reductive dehalogenase-homologous genes in deep subseafloor sedimentary metagenomes.</title>
        <authorList>
            <person name="Kawai M."/>
            <person name="Futagami T."/>
            <person name="Toyoda A."/>
            <person name="Takaki Y."/>
            <person name="Nishi S."/>
            <person name="Hori S."/>
            <person name="Arai W."/>
            <person name="Tsubouchi T."/>
            <person name="Morono Y."/>
            <person name="Uchiyama I."/>
            <person name="Ito T."/>
            <person name="Fujiyama A."/>
            <person name="Inagaki F."/>
            <person name="Takami H."/>
        </authorList>
    </citation>
    <scope>NUCLEOTIDE SEQUENCE</scope>
    <source>
        <strain evidence="3">Expedition CK06-06</strain>
    </source>
</reference>
<evidence type="ECO:0000313" key="3">
    <source>
        <dbReference type="EMBL" id="GAI36003.1"/>
    </source>
</evidence>
<gene>
    <name evidence="3" type="ORF">S06H3_42101</name>
</gene>
<dbReference type="EMBL" id="BARV01026004">
    <property type="protein sequence ID" value="GAI36003.1"/>
    <property type="molecule type" value="Genomic_DNA"/>
</dbReference>
<dbReference type="InterPro" id="IPR005502">
    <property type="entry name" value="Ribosyl_crysJ1"/>
</dbReference>
<protein>
    <recommendedName>
        <fullName evidence="4">ADP-ribosylglycohydrolase</fullName>
    </recommendedName>
</protein>
<sequence length="68" mass="7460">LLKQPKSYKDSVIYAISLGGDTDTIASMAGAISGAYLGIEAIPQEWRLKLENKAYIEDLAEKLWQTAT</sequence>
<keyword evidence="2" id="KW-0378">Hydrolase</keyword>
<accession>X1MXM0</accession>
<dbReference type="Pfam" id="PF03747">
    <property type="entry name" value="ADP_ribosyl_GH"/>
    <property type="match status" value="1"/>
</dbReference>
<dbReference type="PANTHER" id="PTHR16222:SF24">
    <property type="entry name" value="ADP-RIBOSYLHYDROLASE ARH3"/>
    <property type="match status" value="1"/>
</dbReference>
<evidence type="ECO:0008006" key="4">
    <source>
        <dbReference type="Google" id="ProtNLM"/>
    </source>
</evidence>
<dbReference type="Gene3D" id="1.10.4080.10">
    <property type="entry name" value="ADP-ribosylation/Crystallin J1"/>
    <property type="match status" value="1"/>
</dbReference>
<dbReference type="GO" id="GO:0005634">
    <property type="term" value="C:nucleus"/>
    <property type="evidence" value="ECO:0007669"/>
    <property type="project" value="TreeGrafter"/>
</dbReference>
<proteinExistence type="inferred from homology"/>
<dbReference type="GO" id="GO:0016787">
    <property type="term" value="F:hydrolase activity"/>
    <property type="evidence" value="ECO:0007669"/>
    <property type="project" value="UniProtKB-KW"/>
</dbReference>
<dbReference type="AlphaFoldDB" id="X1MXM0"/>
<evidence type="ECO:0000256" key="1">
    <source>
        <dbReference type="ARBA" id="ARBA00010702"/>
    </source>
</evidence>
<dbReference type="InterPro" id="IPR036705">
    <property type="entry name" value="Ribosyl_crysJ1_sf"/>
</dbReference>
<evidence type="ECO:0000256" key="2">
    <source>
        <dbReference type="ARBA" id="ARBA00022801"/>
    </source>
</evidence>
<dbReference type="InterPro" id="IPR050792">
    <property type="entry name" value="ADP-ribosylglycohydrolase"/>
</dbReference>
<comment type="caution">
    <text evidence="3">The sequence shown here is derived from an EMBL/GenBank/DDBJ whole genome shotgun (WGS) entry which is preliminary data.</text>
</comment>
<comment type="similarity">
    <text evidence="1">Belongs to the ADP-ribosylglycohydrolase family.</text>
</comment>
<organism evidence="3">
    <name type="scientific">marine sediment metagenome</name>
    <dbReference type="NCBI Taxonomy" id="412755"/>
    <lineage>
        <taxon>unclassified sequences</taxon>
        <taxon>metagenomes</taxon>
        <taxon>ecological metagenomes</taxon>
    </lineage>
</organism>
<dbReference type="PANTHER" id="PTHR16222">
    <property type="entry name" value="ADP-RIBOSYLGLYCOHYDROLASE"/>
    <property type="match status" value="1"/>
</dbReference>